<comment type="caution">
    <text evidence="2">The sequence shown here is derived from an EMBL/GenBank/DDBJ whole genome shotgun (WGS) entry which is preliminary data.</text>
</comment>
<evidence type="ECO:0000259" key="1">
    <source>
        <dbReference type="Pfam" id="PF20249"/>
    </source>
</evidence>
<dbReference type="RefSeq" id="WP_077587117.1">
    <property type="nucleotide sequence ID" value="NZ_MLAE01000045.1"/>
</dbReference>
<dbReference type="Pfam" id="PF20249">
    <property type="entry name" value="VasX_N"/>
    <property type="match status" value="1"/>
</dbReference>
<dbReference type="InterPro" id="IPR046864">
    <property type="entry name" value="VasX_N"/>
</dbReference>
<dbReference type="CDD" id="cd20706">
    <property type="entry name" value="MIX_II"/>
    <property type="match status" value="1"/>
</dbReference>
<proteinExistence type="predicted"/>
<evidence type="ECO:0000313" key="2">
    <source>
        <dbReference type="EMBL" id="OOF77381.1"/>
    </source>
</evidence>
<evidence type="ECO:0000313" key="3">
    <source>
        <dbReference type="Proteomes" id="UP000189114"/>
    </source>
</evidence>
<accession>A0A1V3KIA1</accession>
<name>A0A1V3KIA1_9PAST</name>
<reference evidence="3" key="1">
    <citation type="submission" date="2016-10" db="EMBL/GenBank/DDBJ databases">
        <title>Rodentibacter gen. nov. and new species.</title>
        <authorList>
            <person name="Christensen H."/>
        </authorList>
    </citation>
    <scope>NUCLEOTIDE SEQUENCE [LARGE SCALE GENOMIC DNA]</scope>
    <source>
        <strain evidence="3">Ppn152</strain>
    </source>
</reference>
<feature type="domain" description="Toxin VasX N-terminal region" evidence="1">
    <location>
        <begin position="19"/>
        <end position="207"/>
    </location>
</feature>
<dbReference type="AlphaFoldDB" id="A0A1V3KIA1"/>
<organism evidence="2 3">
    <name type="scientific">Rodentibacter caecimuris</name>
    <dbReference type="NCBI Taxonomy" id="1796644"/>
    <lineage>
        <taxon>Bacteria</taxon>
        <taxon>Pseudomonadati</taxon>
        <taxon>Pseudomonadota</taxon>
        <taxon>Gammaproteobacteria</taxon>
        <taxon>Pasteurellales</taxon>
        <taxon>Pasteurellaceae</taxon>
        <taxon>Rodentibacter</taxon>
    </lineage>
</organism>
<gene>
    <name evidence="2" type="ORF">BKG96_08480</name>
</gene>
<sequence length="563" mass="64124">MSMPSPIQYDNHCVTGLPCQQPVTPIIPVRFSLTREALEKMKSGVVPTSPEETAIGSSDYELRRLRQGYLYIYAELGMANNSTDGSETKEGHWQIFEYYVSNDDANGAIAPEMSAEDRKKLGATEDPTQKSGGLTYHYRKYSWKDGTARGEWILEPQSYPYAFVHKQVTRIHYAYSERRWAPKFFELLERNSDARKDVMQFVSLANQDVTFSLPFTDLATAVADFNPSKEQKEKDEIDNATRATSIGFSEKHKITIAKEEEKQRARIIAVHDPIGNLADISSLHEYTWVNMIKARRKYLYPTSTAKAVLGLKSHLRHLWFQNFPYDKENEELIEKYAADDFYDSVDEFKAMSDAVDNLAKVHKAMMEQTGKYSLCKLLECTTDLAVKLISDEQKEALELNEINMQASQLVKFAMQGIGISDQGMKYQADMLATDSLYGGYVGKILATAQRVELTYRNINKSIGQRGLKRLELELMYESLMSAQFYRWSSETLNETSIARETYLKAFGLTRTTVALTHQADKLTAMLEQQIQGFLQDKVQVKPINLSATGCRHGIKYQKPGFHL</sequence>
<protein>
    <recommendedName>
        <fullName evidence="1">Toxin VasX N-terminal region domain-containing protein</fullName>
    </recommendedName>
</protein>
<dbReference type="Proteomes" id="UP000189114">
    <property type="component" value="Unassembled WGS sequence"/>
</dbReference>
<dbReference type="EMBL" id="MLAE01000045">
    <property type="protein sequence ID" value="OOF77381.1"/>
    <property type="molecule type" value="Genomic_DNA"/>
</dbReference>